<evidence type="ECO:0000313" key="1">
    <source>
        <dbReference type="EMBL" id="CAE0110742.1"/>
    </source>
</evidence>
<protein>
    <submittedName>
        <fullName evidence="1">Uncharacterized protein</fullName>
    </submittedName>
</protein>
<gene>
    <name evidence="1" type="ORF">HERI1096_LOCUS11402</name>
</gene>
<name>A0A7S3AQT0_9EUKA</name>
<reference evidence="1" key="1">
    <citation type="submission" date="2021-01" db="EMBL/GenBank/DDBJ databases">
        <authorList>
            <person name="Corre E."/>
            <person name="Pelletier E."/>
            <person name="Niang G."/>
            <person name="Scheremetjew M."/>
            <person name="Finn R."/>
            <person name="Kale V."/>
            <person name="Holt S."/>
            <person name="Cochrane G."/>
            <person name="Meng A."/>
            <person name="Brown T."/>
            <person name="Cohen L."/>
        </authorList>
    </citation>
    <scope>NUCLEOTIDE SEQUENCE</scope>
    <source>
        <strain evidence="1">CCMP281</strain>
    </source>
</reference>
<sequence length="198" mass="21908">MSWGLPTGRLQSSGISISRSSITPVRNIHAIGVINTDTVVPRHPPVLAPLRSPINPWNSEYGWHEAFRQRATTPSYRPTHYTEVDVHGPKRGDDRAAVWGRSHFALMAQPPSGMPNRSPTPTPARIASHAPLKIELSAREQRVMQLGSRPIPPLTTGVLKNGLVDYSRTEGRRYGNSSVWETSTMAANIQHHGNRALY</sequence>
<organism evidence="1">
    <name type="scientific">Haptolina ericina</name>
    <dbReference type="NCBI Taxonomy" id="156174"/>
    <lineage>
        <taxon>Eukaryota</taxon>
        <taxon>Haptista</taxon>
        <taxon>Haptophyta</taxon>
        <taxon>Prymnesiophyceae</taxon>
        <taxon>Prymnesiales</taxon>
        <taxon>Prymnesiaceae</taxon>
        <taxon>Haptolina</taxon>
    </lineage>
</organism>
<accession>A0A7S3AQT0</accession>
<dbReference type="EMBL" id="HBHX01020436">
    <property type="protein sequence ID" value="CAE0110742.1"/>
    <property type="molecule type" value="Transcribed_RNA"/>
</dbReference>
<proteinExistence type="predicted"/>
<dbReference type="AlphaFoldDB" id="A0A7S3AQT0"/>